<dbReference type="SUPFAM" id="SSF47240">
    <property type="entry name" value="Ferritin-like"/>
    <property type="match status" value="1"/>
</dbReference>
<dbReference type="EMBL" id="CP047423">
    <property type="protein sequence ID" value="QPD05109.1"/>
    <property type="molecule type" value="Genomic_DNA"/>
</dbReference>
<evidence type="ECO:0000259" key="4">
    <source>
        <dbReference type="PROSITE" id="PS50905"/>
    </source>
</evidence>
<dbReference type="GO" id="GO:0005829">
    <property type="term" value="C:cytosol"/>
    <property type="evidence" value="ECO:0007669"/>
    <property type="project" value="TreeGrafter"/>
</dbReference>
<dbReference type="InterPro" id="IPR008331">
    <property type="entry name" value="Ferritin_DPS_dom"/>
</dbReference>
<dbReference type="InterPro" id="IPR009040">
    <property type="entry name" value="Ferritin-like_diiron"/>
</dbReference>
<dbReference type="GO" id="GO:0020037">
    <property type="term" value="F:heme binding"/>
    <property type="evidence" value="ECO:0007669"/>
    <property type="project" value="TreeGrafter"/>
</dbReference>
<feature type="domain" description="Ferritin-like diiron" evidence="4">
    <location>
        <begin position="6"/>
        <end position="151"/>
    </location>
</feature>
<dbReference type="PANTHER" id="PTHR30295:SF1">
    <property type="entry name" value="DNA PROTECTION DURING STARVATION PROTEIN"/>
    <property type="match status" value="1"/>
</dbReference>
<feature type="binding site" evidence="3">
    <location>
        <position position="23"/>
    </location>
    <ligand>
        <name>Fe cation</name>
        <dbReference type="ChEBI" id="CHEBI:24875"/>
    </ligand>
</feature>
<keyword evidence="2 3" id="KW-0408">Iron</keyword>
<feature type="binding site" evidence="3">
    <location>
        <position position="106"/>
    </location>
    <ligand>
        <name>Fe cation</name>
        <dbReference type="ChEBI" id="CHEBI:24875"/>
    </ligand>
</feature>
<dbReference type="InterPro" id="IPR009078">
    <property type="entry name" value="Ferritin-like_SF"/>
</dbReference>
<dbReference type="GO" id="GO:0004322">
    <property type="term" value="F:ferroxidase activity"/>
    <property type="evidence" value="ECO:0007669"/>
    <property type="project" value="TreeGrafter"/>
</dbReference>
<accession>A0A7S8FFZ3</accession>
<reference evidence="5 6" key="1">
    <citation type="journal article" date="2020" name="ISME J.">
        <title>Enrichment and physiological characterization of a novel comammox Nitrospira indicates ammonium inhibition of complete nitrification.</title>
        <authorList>
            <person name="Sakoula D."/>
            <person name="Koch H."/>
            <person name="Frank J."/>
            <person name="Jetten M.S.M."/>
            <person name="van Kessel M.A.H.J."/>
            <person name="Lucker S."/>
        </authorList>
    </citation>
    <scope>NUCLEOTIDE SEQUENCE [LARGE SCALE GENOMIC DNA]</scope>
    <source>
        <strain evidence="5">Comreactor17</strain>
    </source>
</reference>
<protein>
    <submittedName>
        <fullName evidence="5">Bacterioferritin</fullName>
    </submittedName>
</protein>
<keyword evidence="3" id="KW-0479">Metal-binding</keyword>
<dbReference type="GO" id="GO:0008199">
    <property type="term" value="F:ferric iron binding"/>
    <property type="evidence" value="ECO:0007669"/>
    <property type="project" value="InterPro"/>
</dbReference>
<dbReference type="CDD" id="cd00657">
    <property type="entry name" value="Ferritin_like"/>
    <property type="match status" value="1"/>
</dbReference>
<name>A0A7S8FFZ3_9BACT</name>
<evidence type="ECO:0000256" key="3">
    <source>
        <dbReference type="PIRSR" id="PIRSR018063-50"/>
    </source>
</evidence>
<organism evidence="5 6">
    <name type="scientific">Candidatus Nitrospira kreftii</name>
    <dbReference type="NCBI Taxonomy" id="2652173"/>
    <lineage>
        <taxon>Bacteria</taxon>
        <taxon>Pseudomonadati</taxon>
        <taxon>Nitrospirota</taxon>
        <taxon>Nitrospiria</taxon>
        <taxon>Nitrospirales</taxon>
        <taxon>Nitrospiraceae</taxon>
        <taxon>Nitrospira</taxon>
    </lineage>
</organism>
<dbReference type="InterPro" id="IPR012347">
    <property type="entry name" value="Ferritin-like"/>
</dbReference>
<dbReference type="PIRSF" id="PIRSF018063">
    <property type="entry name" value="Ferrtn_UCP018063"/>
    <property type="match status" value="1"/>
</dbReference>
<evidence type="ECO:0000313" key="6">
    <source>
        <dbReference type="Proteomes" id="UP000593737"/>
    </source>
</evidence>
<dbReference type="Pfam" id="PF00210">
    <property type="entry name" value="Ferritin"/>
    <property type="match status" value="1"/>
</dbReference>
<sequence length="151" mass="16700">MTSGCKSHAATVVKLLNEALAAEIICILRYKRHYFMTAGISARRAKTKFLQHVAEEQAHADQLAERIVQLGGELDLPVAQLLNRNHAEHVEGDSVEEMITADLIAERIAIDSYRDMIASIGADDPTTRQVMERILAQEEAHAEALADLLRA</sequence>
<feature type="binding site" evidence="3">
    <location>
        <position position="138"/>
    </location>
    <ligand>
        <name>Fe cation</name>
        <dbReference type="ChEBI" id="CHEBI:24875"/>
    </ligand>
</feature>
<feature type="binding site" evidence="3">
    <location>
        <position position="141"/>
    </location>
    <ligand>
        <name>Fe cation</name>
        <dbReference type="ChEBI" id="CHEBI:24875"/>
    </ligand>
</feature>
<evidence type="ECO:0000256" key="1">
    <source>
        <dbReference type="ARBA" id="ARBA00022434"/>
    </source>
</evidence>
<gene>
    <name evidence="5" type="ORF">Nkreftii_002883</name>
</gene>
<dbReference type="KEGG" id="nkf:Nkreftii_002883"/>
<dbReference type="AlphaFoldDB" id="A0A7S8FFZ3"/>
<dbReference type="Proteomes" id="UP000593737">
    <property type="component" value="Chromosome"/>
</dbReference>
<evidence type="ECO:0000256" key="2">
    <source>
        <dbReference type="ARBA" id="ARBA00023004"/>
    </source>
</evidence>
<feature type="binding site" evidence="3">
    <location>
        <position position="59"/>
    </location>
    <ligand>
        <name>Fe cation</name>
        <dbReference type="ChEBI" id="CHEBI:24875"/>
    </ligand>
</feature>
<proteinExistence type="predicted"/>
<dbReference type="PANTHER" id="PTHR30295">
    <property type="entry name" value="BACTERIOFERRITIN"/>
    <property type="match status" value="1"/>
</dbReference>
<keyword evidence="1" id="KW-0409">Iron storage</keyword>
<dbReference type="InterPro" id="IPR014490">
    <property type="entry name" value="Dps-like"/>
</dbReference>
<dbReference type="Gene3D" id="1.20.1260.10">
    <property type="match status" value="1"/>
</dbReference>
<dbReference type="GO" id="GO:0006879">
    <property type="term" value="P:intracellular iron ion homeostasis"/>
    <property type="evidence" value="ECO:0007669"/>
    <property type="project" value="UniProtKB-KW"/>
</dbReference>
<evidence type="ECO:0000313" key="5">
    <source>
        <dbReference type="EMBL" id="QPD05109.1"/>
    </source>
</evidence>
<dbReference type="PROSITE" id="PS50905">
    <property type="entry name" value="FERRITIN_LIKE"/>
    <property type="match status" value="1"/>
</dbReference>